<dbReference type="CDD" id="cd21510">
    <property type="entry name" value="agarase_cat"/>
    <property type="match status" value="1"/>
</dbReference>
<dbReference type="Gene3D" id="3.20.20.80">
    <property type="entry name" value="Glycosidases"/>
    <property type="match status" value="1"/>
</dbReference>
<feature type="domain" description="Beta-porphyranase A C-terminal" evidence="2">
    <location>
        <begin position="692"/>
        <end position="775"/>
    </location>
</feature>
<comment type="caution">
    <text evidence="4">The sequence shown here is derived from an EMBL/GenBank/DDBJ whole genome shotgun (WGS) entry which is preliminary data.</text>
</comment>
<dbReference type="InterPro" id="IPR040527">
    <property type="entry name" value="Beta-sand_Porphyrn"/>
</dbReference>
<feature type="signal peptide" evidence="1">
    <location>
        <begin position="1"/>
        <end position="20"/>
    </location>
</feature>
<feature type="domain" description="Porphyranase beta-sandwich" evidence="3">
    <location>
        <begin position="579"/>
        <end position="676"/>
    </location>
</feature>
<evidence type="ECO:0008006" key="6">
    <source>
        <dbReference type="Google" id="ProtNLM"/>
    </source>
</evidence>
<dbReference type="Pfam" id="PF18040">
    <property type="entry name" value="BPA_C"/>
    <property type="match status" value="1"/>
</dbReference>
<name>A0ABU5N1J7_9BACT</name>
<dbReference type="Pfam" id="PF18206">
    <property type="entry name" value="Porphyrn_cat_1"/>
    <property type="match status" value="1"/>
</dbReference>
<feature type="chain" id="PRO_5045057542" description="Beta-agarase" evidence="1">
    <location>
        <begin position="21"/>
        <end position="781"/>
    </location>
</feature>
<keyword evidence="5" id="KW-1185">Reference proteome</keyword>
<protein>
    <recommendedName>
        <fullName evidence="6">Beta-agarase</fullName>
    </recommendedName>
</protein>
<keyword evidence="1" id="KW-0732">Signal</keyword>
<dbReference type="Gene3D" id="2.60.120.1200">
    <property type="match status" value="1"/>
</dbReference>
<dbReference type="EMBL" id="JARVCO010000012">
    <property type="protein sequence ID" value="MDZ8120324.1"/>
    <property type="molecule type" value="Genomic_DNA"/>
</dbReference>
<evidence type="ECO:0000313" key="5">
    <source>
        <dbReference type="Proteomes" id="UP001290861"/>
    </source>
</evidence>
<accession>A0ABU5N1J7</accession>
<dbReference type="Proteomes" id="UP001290861">
    <property type="component" value="Unassembled WGS sequence"/>
</dbReference>
<organism evidence="4 5">
    <name type="scientific">Pontiella agarivorans</name>
    <dbReference type="NCBI Taxonomy" id="3038953"/>
    <lineage>
        <taxon>Bacteria</taxon>
        <taxon>Pseudomonadati</taxon>
        <taxon>Kiritimatiellota</taxon>
        <taxon>Kiritimatiellia</taxon>
        <taxon>Kiritimatiellales</taxon>
        <taxon>Pontiellaceae</taxon>
        <taxon>Pontiella</taxon>
    </lineage>
</organism>
<proteinExistence type="predicted"/>
<evidence type="ECO:0000256" key="1">
    <source>
        <dbReference type="SAM" id="SignalP"/>
    </source>
</evidence>
<reference evidence="4 5" key="1">
    <citation type="journal article" date="2024" name="Appl. Environ. Microbiol.">
        <title>Pontiella agarivorans sp. nov., a novel marine anaerobic bacterium capable of degrading macroalgal polysaccharides and fixing nitrogen.</title>
        <authorList>
            <person name="Liu N."/>
            <person name="Kivenson V."/>
            <person name="Peng X."/>
            <person name="Cui Z."/>
            <person name="Lankiewicz T.S."/>
            <person name="Gosselin K.M."/>
            <person name="English C.J."/>
            <person name="Blair E.M."/>
            <person name="O'Malley M.A."/>
            <person name="Valentine D.L."/>
        </authorList>
    </citation>
    <scope>NUCLEOTIDE SEQUENCE [LARGE SCALE GENOMIC DNA]</scope>
    <source>
        <strain evidence="4 5">NLcol2</strain>
    </source>
</reference>
<dbReference type="RefSeq" id="WP_322610098.1">
    <property type="nucleotide sequence ID" value="NZ_JARVCO010000012.1"/>
</dbReference>
<dbReference type="SUPFAM" id="SSF51445">
    <property type="entry name" value="(Trans)glycosidases"/>
    <property type="match status" value="1"/>
</dbReference>
<dbReference type="InterPro" id="IPR017853">
    <property type="entry name" value="GH"/>
</dbReference>
<sequence length="781" mass="88125">MVLMRSFLTVLVLAAVSAGAAEINLEQLGPAGKAAYEKHQRLFNEVVPHYEVSTKTQVNSGVKALTHLPFYKGPTEIDGMLQVPIPQELNEHIFDFKQVEILGENLDGVTKVKVISIGSGNPVLGITAQREKSIQIKVTSFMCALNVPLTLEIEGQGTVEKVEFVHREGIAMEFDASIYREPGLDKPVKRVQVTVDATHYRSIEGISKLKPERYFRYYAMPNADRSGKEPYFKGMGFLPGRQLAELGPAYEDRYGAANAMTTLKEDPARPGSGYADPAFFEQEDCWQFEGVDPELDFIMGFDSWPRFMHPTNFPGVPNQRGTPAVDKFHAAADLSLQFLKAQIRDSGRTANYWEVKNESDVKSEWVYHHEKGYDSWKLLADFHNTMADTIHEELPEIKIGGPVSAWFVPYAGDFRVWRDQARFMDLTRDKLDFYSHHFYEVGAMDSLERVQREGSSYVQGGLENTVDMLRAHMAATGNNKPMVCSEYGSLSFVRDERGFWMHIKNINSLMVKFLDRPHDFEITVPFMLTFMHWAPDSLETFIHQTPDGEFVKTKNTYLLDMWKGFKGTRIPVSDSEHKVRTQALIDGNLIRLVMNNHSGQRVELDIDAVVPKGAAVKSVKRRMAFFEKGETRYSYEPLESLKTIPMGVDVTAIFELELEKAPKIKTTLEERIHYARGTAVKIDGAIEVPVPVDVKKVESAVLRVGFYRKGGMQKPVAFELNGQAVGTADLSYSKGTPNFFDYVELSVNPDWIKKDNVLKISTEEKGITMSAARITTVTKTK</sequence>
<evidence type="ECO:0000259" key="2">
    <source>
        <dbReference type="Pfam" id="PF18040"/>
    </source>
</evidence>
<dbReference type="InterPro" id="IPR041224">
    <property type="entry name" value="BPA_C"/>
</dbReference>
<evidence type="ECO:0000313" key="4">
    <source>
        <dbReference type="EMBL" id="MDZ8120324.1"/>
    </source>
</evidence>
<evidence type="ECO:0000259" key="3">
    <source>
        <dbReference type="Pfam" id="PF18206"/>
    </source>
</evidence>
<gene>
    <name evidence="4" type="ORF">P9H32_16960</name>
</gene>